<organism evidence="13 14">
    <name type="scientific">Caenispirillum bisanense</name>
    <dbReference type="NCBI Taxonomy" id="414052"/>
    <lineage>
        <taxon>Bacteria</taxon>
        <taxon>Pseudomonadati</taxon>
        <taxon>Pseudomonadota</taxon>
        <taxon>Alphaproteobacteria</taxon>
        <taxon>Rhodospirillales</taxon>
        <taxon>Novispirillaceae</taxon>
        <taxon>Caenispirillum</taxon>
    </lineage>
</organism>
<dbReference type="CDD" id="cd00082">
    <property type="entry name" value="HisKA"/>
    <property type="match status" value="1"/>
</dbReference>
<evidence type="ECO:0000259" key="11">
    <source>
        <dbReference type="PROSITE" id="PS50109"/>
    </source>
</evidence>
<gene>
    <name evidence="13" type="ORF">SAMN05421508_106185</name>
</gene>
<dbReference type="Pfam" id="PF00512">
    <property type="entry name" value="HisKA"/>
    <property type="match status" value="1"/>
</dbReference>
<keyword evidence="14" id="KW-1185">Reference proteome</keyword>
<feature type="domain" description="Histidine kinase" evidence="11">
    <location>
        <begin position="250"/>
        <end position="467"/>
    </location>
</feature>
<evidence type="ECO:0000256" key="9">
    <source>
        <dbReference type="ARBA" id="ARBA00023012"/>
    </source>
</evidence>
<proteinExistence type="predicted"/>
<dbReference type="EMBL" id="OCNJ01000006">
    <property type="protein sequence ID" value="SOD96967.1"/>
    <property type="molecule type" value="Genomic_DNA"/>
</dbReference>
<dbReference type="PANTHER" id="PTHR45436">
    <property type="entry name" value="SENSOR HISTIDINE KINASE YKOH"/>
    <property type="match status" value="1"/>
</dbReference>
<dbReference type="Gene3D" id="3.30.565.10">
    <property type="entry name" value="Histidine kinase-like ATPase, C-terminal domain"/>
    <property type="match status" value="1"/>
</dbReference>
<dbReference type="InterPro" id="IPR003594">
    <property type="entry name" value="HATPase_dom"/>
</dbReference>
<evidence type="ECO:0000256" key="7">
    <source>
        <dbReference type="ARBA" id="ARBA00022777"/>
    </source>
</evidence>
<dbReference type="SUPFAM" id="SSF47384">
    <property type="entry name" value="Homodimeric domain of signal transducing histidine kinase"/>
    <property type="match status" value="1"/>
</dbReference>
<comment type="catalytic activity">
    <reaction evidence="1">
        <text>ATP + protein L-histidine = ADP + protein N-phospho-L-histidine.</text>
        <dbReference type="EC" id="2.7.13.3"/>
    </reaction>
</comment>
<dbReference type="InterPro" id="IPR005467">
    <property type="entry name" value="His_kinase_dom"/>
</dbReference>
<dbReference type="CDD" id="cd00075">
    <property type="entry name" value="HATPase"/>
    <property type="match status" value="1"/>
</dbReference>
<evidence type="ECO:0000313" key="13">
    <source>
        <dbReference type="EMBL" id="SOD96967.1"/>
    </source>
</evidence>
<dbReference type="GO" id="GO:0000155">
    <property type="term" value="F:phosphorelay sensor kinase activity"/>
    <property type="evidence" value="ECO:0007669"/>
    <property type="project" value="InterPro"/>
</dbReference>
<feature type="region of interest" description="Disordered" evidence="10">
    <location>
        <begin position="467"/>
        <end position="486"/>
    </location>
</feature>
<dbReference type="AlphaFoldDB" id="A0A286GN55"/>
<dbReference type="PROSITE" id="PS50109">
    <property type="entry name" value="HIS_KIN"/>
    <property type="match status" value="1"/>
</dbReference>
<evidence type="ECO:0000256" key="6">
    <source>
        <dbReference type="ARBA" id="ARBA00022692"/>
    </source>
</evidence>
<keyword evidence="8" id="KW-1133">Transmembrane helix</keyword>
<keyword evidence="5" id="KW-0808">Transferase</keyword>
<dbReference type="Gene3D" id="1.10.287.130">
    <property type="match status" value="1"/>
</dbReference>
<keyword evidence="4" id="KW-0597">Phosphoprotein</keyword>
<dbReference type="OrthoDB" id="913606at2"/>
<evidence type="ECO:0000256" key="10">
    <source>
        <dbReference type="SAM" id="MobiDB-lite"/>
    </source>
</evidence>
<dbReference type="SMART" id="SM00387">
    <property type="entry name" value="HATPase_c"/>
    <property type="match status" value="1"/>
</dbReference>
<evidence type="ECO:0000256" key="5">
    <source>
        <dbReference type="ARBA" id="ARBA00022679"/>
    </source>
</evidence>
<feature type="domain" description="HAMP" evidence="12">
    <location>
        <begin position="191"/>
        <end position="242"/>
    </location>
</feature>
<dbReference type="PROSITE" id="PS50885">
    <property type="entry name" value="HAMP"/>
    <property type="match status" value="1"/>
</dbReference>
<evidence type="ECO:0000256" key="4">
    <source>
        <dbReference type="ARBA" id="ARBA00022553"/>
    </source>
</evidence>
<evidence type="ECO:0000256" key="3">
    <source>
        <dbReference type="ARBA" id="ARBA00012438"/>
    </source>
</evidence>
<comment type="subcellular location">
    <subcellularLocation>
        <location evidence="2">Membrane</location>
    </subcellularLocation>
</comment>
<keyword evidence="6" id="KW-0812">Transmembrane</keyword>
<protein>
    <recommendedName>
        <fullName evidence="3">histidine kinase</fullName>
        <ecNumber evidence="3">2.7.13.3</ecNumber>
    </recommendedName>
</protein>
<dbReference type="EC" id="2.7.13.3" evidence="3"/>
<evidence type="ECO:0000256" key="8">
    <source>
        <dbReference type="ARBA" id="ARBA00022989"/>
    </source>
</evidence>
<evidence type="ECO:0000313" key="14">
    <source>
        <dbReference type="Proteomes" id="UP000219621"/>
    </source>
</evidence>
<evidence type="ECO:0000259" key="12">
    <source>
        <dbReference type="PROSITE" id="PS50885"/>
    </source>
</evidence>
<dbReference type="InterPro" id="IPR003660">
    <property type="entry name" value="HAMP_dom"/>
</dbReference>
<reference evidence="13 14" key="1">
    <citation type="submission" date="2017-09" db="EMBL/GenBank/DDBJ databases">
        <authorList>
            <person name="Ehlers B."/>
            <person name="Leendertz F.H."/>
        </authorList>
    </citation>
    <scope>NUCLEOTIDE SEQUENCE [LARGE SCALE GENOMIC DNA]</scope>
    <source>
        <strain evidence="13 14">USBA 140</strain>
    </source>
</reference>
<accession>A0A286GN55</accession>
<evidence type="ECO:0000256" key="2">
    <source>
        <dbReference type="ARBA" id="ARBA00004370"/>
    </source>
</evidence>
<dbReference type="Proteomes" id="UP000219621">
    <property type="component" value="Unassembled WGS sequence"/>
</dbReference>
<feature type="compositionally biased region" description="Low complexity" evidence="10">
    <location>
        <begin position="476"/>
        <end position="486"/>
    </location>
</feature>
<dbReference type="GO" id="GO:0005886">
    <property type="term" value="C:plasma membrane"/>
    <property type="evidence" value="ECO:0007669"/>
    <property type="project" value="TreeGrafter"/>
</dbReference>
<sequence>MSGRRLPSLRRNLLVWLLVPLLGLGALIAAEGYYQALRLATRVADRTLAGSALSISDRVTIAEGGGSLEVDVPYVALEMLTSVGDNRVFYLVRARDGELVTGYQDLPLPDKAPVIHGNPVFYDTAYQGAPVRAAAVAGAASDAGQSIGYTVVVAETTQGREEIARATLVQLGTRLAALALVLAGLVWFGVGRGLKPLASLGAAVNRRSPDDLRPIAHDTPREAAGLVEAINAFLDRLRTALDGLRQFTGTLGHQMRTPLSIVHGNLALALRQPLPPEARLPLERAERAARDAERLIGQLLLLARMDEARAAHEGFVPVDLAALAAEVTRERAPQALRVGLELALETEGTEPAVVAGSPVLLREVLLNLIDNAARYAAPGTATLRVGSEAATVRLVVEDDGPGIPPERIADALTRFRRGADGGGTERTGFGLGLPICRDVVLHHGGELELSERPGGGLRVTATLPRAEALIPPAPAPRQDAPPDAGR</sequence>
<keyword evidence="9" id="KW-0902">Two-component regulatory system</keyword>
<dbReference type="InterPro" id="IPR050428">
    <property type="entry name" value="TCS_sensor_his_kinase"/>
</dbReference>
<name>A0A286GN55_9PROT</name>
<dbReference type="InterPro" id="IPR036097">
    <property type="entry name" value="HisK_dim/P_sf"/>
</dbReference>
<dbReference type="PANTHER" id="PTHR45436:SF1">
    <property type="entry name" value="SENSOR PROTEIN QSEC"/>
    <property type="match status" value="1"/>
</dbReference>
<dbReference type="InterPro" id="IPR036890">
    <property type="entry name" value="HATPase_C_sf"/>
</dbReference>
<dbReference type="SMART" id="SM00388">
    <property type="entry name" value="HisKA"/>
    <property type="match status" value="1"/>
</dbReference>
<dbReference type="SUPFAM" id="SSF55874">
    <property type="entry name" value="ATPase domain of HSP90 chaperone/DNA topoisomerase II/histidine kinase"/>
    <property type="match status" value="1"/>
</dbReference>
<keyword evidence="8" id="KW-0472">Membrane</keyword>
<evidence type="ECO:0000256" key="1">
    <source>
        <dbReference type="ARBA" id="ARBA00000085"/>
    </source>
</evidence>
<dbReference type="InterPro" id="IPR003661">
    <property type="entry name" value="HisK_dim/P_dom"/>
</dbReference>
<dbReference type="Pfam" id="PF08521">
    <property type="entry name" value="2CSK_N"/>
    <property type="match status" value="1"/>
</dbReference>
<dbReference type="InterPro" id="IPR013727">
    <property type="entry name" value="2CSK_N"/>
</dbReference>
<dbReference type="Pfam" id="PF02518">
    <property type="entry name" value="HATPase_c"/>
    <property type="match status" value="1"/>
</dbReference>
<keyword evidence="7 13" id="KW-0418">Kinase</keyword>